<gene>
    <name evidence="1" type="ORF">HPB49_005675</name>
</gene>
<proteinExistence type="predicted"/>
<organism evidence="1 2">
    <name type="scientific">Dermacentor silvarum</name>
    <name type="common">Tick</name>
    <dbReference type="NCBI Taxonomy" id="543639"/>
    <lineage>
        <taxon>Eukaryota</taxon>
        <taxon>Metazoa</taxon>
        <taxon>Ecdysozoa</taxon>
        <taxon>Arthropoda</taxon>
        <taxon>Chelicerata</taxon>
        <taxon>Arachnida</taxon>
        <taxon>Acari</taxon>
        <taxon>Parasitiformes</taxon>
        <taxon>Ixodida</taxon>
        <taxon>Ixodoidea</taxon>
        <taxon>Ixodidae</taxon>
        <taxon>Rhipicephalinae</taxon>
        <taxon>Dermacentor</taxon>
    </lineage>
</organism>
<keyword evidence="2" id="KW-1185">Reference proteome</keyword>
<reference evidence="1" key="1">
    <citation type="submission" date="2020-05" db="EMBL/GenBank/DDBJ databases">
        <title>Large-scale comparative analyses of tick genomes elucidate their genetic diversity and vector capacities.</title>
        <authorList>
            <person name="Jia N."/>
            <person name="Wang J."/>
            <person name="Shi W."/>
            <person name="Du L."/>
            <person name="Sun Y."/>
            <person name="Zhan W."/>
            <person name="Jiang J."/>
            <person name="Wang Q."/>
            <person name="Zhang B."/>
            <person name="Ji P."/>
            <person name="Sakyi L.B."/>
            <person name="Cui X."/>
            <person name="Yuan T."/>
            <person name="Jiang B."/>
            <person name="Yang W."/>
            <person name="Lam T.T.-Y."/>
            <person name="Chang Q."/>
            <person name="Ding S."/>
            <person name="Wang X."/>
            <person name="Zhu J."/>
            <person name="Ruan X."/>
            <person name="Zhao L."/>
            <person name="Wei J."/>
            <person name="Que T."/>
            <person name="Du C."/>
            <person name="Cheng J."/>
            <person name="Dai P."/>
            <person name="Han X."/>
            <person name="Huang E."/>
            <person name="Gao Y."/>
            <person name="Liu J."/>
            <person name="Shao H."/>
            <person name="Ye R."/>
            <person name="Li L."/>
            <person name="Wei W."/>
            <person name="Wang X."/>
            <person name="Wang C."/>
            <person name="Yang T."/>
            <person name="Huo Q."/>
            <person name="Li W."/>
            <person name="Guo W."/>
            <person name="Chen H."/>
            <person name="Zhou L."/>
            <person name="Ni X."/>
            <person name="Tian J."/>
            <person name="Zhou Y."/>
            <person name="Sheng Y."/>
            <person name="Liu T."/>
            <person name="Pan Y."/>
            <person name="Xia L."/>
            <person name="Li J."/>
            <person name="Zhao F."/>
            <person name="Cao W."/>
        </authorList>
    </citation>
    <scope>NUCLEOTIDE SEQUENCE</scope>
    <source>
        <strain evidence="1">Dsil-2018</strain>
    </source>
</reference>
<name>A0ACB8C7H5_DERSI</name>
<dbReference type="Proteomes" id="UP000821865">
    <property type="component" value="Chromosome 8"/>
</dbReference>
<sequence>MMITRSARLLTSFQKSLSVSGRIDRKNPEGSVWKEGIVVSRKEVEAFITRCMRKVGTDKTHAEALANVLVTGDYRGHFSHGLNRLQRYVTDIQKGACERSGEPVVIKEFAATALVDGKNLLGPVVGTFCMKLAMLKAKHAGIGWIVARGNIQQYICQKHMAHVIAAKCLKWISTLDIDLQRRVRNCYSPHL</sequence>
<accession>A0ACB8C7H5</accession>
<protein>
    <submittedName>
        <fullName evidence="1">Uncharacterized protein</fullName>
    </submittedName>
</protein>
<comment type="caution">
    <text evidence="1">The sequence shown here is derived from an EMBL/GenBank/DDBJ whole genome shotgun (WGS) entry which is preliminary data.</text>
</comment>
<evidence type="ECO:0000313" key="1">
    <source>
        <dbReference type="EMBL" id="KAH7936829.1"/>
    </source>
</evidence>
<dbReference type="EMBL" id="CM023477">
    <property type="protein sequence ID" value="KAH7936829.1"/>
    <property type="molecule type" value="Genomic_DNA"/>
</dbReference>
<evidence type="ECO:0000313" key="2">
    <source>
        <dbReference type="Proteomes" id="UP000821865"/>
    </source>
</evidence>